<keyword evidence="7" id="KW-1185">Reference proteome</keyword>
<dbReference type="Proteomes" id="UP000722121">
    <property type="component" value="Unassembled WGS sequence"/>
</dbReference>
<evidence type="ECO:0000256" key="3">
    <source>
        <dbReference type="ARBA" id="ARBA00022691"/>
    </source>
</evidence>
<dbReference type="PROSITE" id="PS01231">
    <property type="entry name" value="TRMA_2"/>
    <property type="match status" value="1"/>
</dbReference>
<evidence type="ECO:0000256" key="2">
    <source>
        <dbReference type="ARBA" id="ARBA00022679"/>
    </source>
</evidence>
<evidence type="ECO:0000313" key="6">
    <source>
        <dbReference type="EMBL" id="MBN4067410.1"/>
    </source>
</evidence>
<name>A0ABS3ASP8_9BACT</name>
<dbReference type="InterPro" id="IPR010280">
    <property type="entry name" value="U5_MeTrfase_fam"/>
</dbReference>
<dbReference type="NCBIfam" id="TIGR00479">
    <property type="entry name" value="rumA"/>
    <property type="match status" value="1"/>
</dbReference>
<dbReference type="GO" id="GO:0008168">
    <property type="term" value="F:methyltransferase activity"/>
    <property type="evidence" value="ECO:0007669"/>
    <property type="project" value="UniProtKB-KW"/>
</dbReference>
<dbReference type="CDD" id="cd02440">
    <property type="entry name" value="AdoMet_MTases"/>
    <property type="match status" value="1"/>
</dbReference>
<dbReference type="InterPro" id="IPR030391">
    <property type="entry name" value="MeTrfase_TrmA_CS"/>
</dbReference>
<dbReference type="PANTHER" id="PTHR11061:SF30">
    <property type="entry name" value="TRNA (URACIL(54)-C(5))-METHYLTRANSFERASE"/>
    <property type="match status" value="1"/>
</dbReference>
<organism evidence="6 7">
    <name type="scientific">Simkania negevensis</name>
    <dbReference type="NCBI Taxonomy" id="83561"/>
    <lineage>
        <taxon>Bacteria</taxon>
        <taxon>Pseudomonadati</taxon>
        <taxon>Chlamydiota</taxon>
        <taxon>Chlamydiia</taxon>
        <taxon>Parachlamydiales</taxon>
        <taxon>Simkaniaceae</taxon>
        <taxon>Simkania</taxon>
    </lineage>
</organism>
<feature type="active site" evidence="5">
    <location>
        <position position="215"/>
    </location>
</feature>
<evidence type="ECO:0000256" key="1">
    <source>
        <dbReference type="ARBA" id="ARBA00022603"/>
    </source>
</evidence>
<feature type="binding site" evidence="4">
    <location>
        <position position="188"/>
    </location>
    <ligand>
        <name>S-adenosyl-L-methionine</name>
        <dbReference type="ChEBI" id="CHEBI:59789"/>
    </ligand>
</feature>
<evidence type="ECO:0000256" key="5">
    <source>
        <dbReference type="PROSITE-ProRule" id="PRU10015"/>
    </source>
</evidence>
<dbReference type="EC" id="2.1.1.190" evidence="6"/>
<reference evidence="6 7" key="1">
    <citation type="submission" date="2021-02" db="EMBL/GenBank/DDBJ databases">
        <title>Activity-based single-cell genomes from oceanic crustal fluid captures similar information to metagenomic and metatranscriptomic surveys with orders of magnitude less sampling.</title>
        <authorList>
            <person name="D'Angelo T.S."/>
            <person name="Orcutt B.N."/>
        </authorList>
    </citation>
    <scope>NUCLEOTIDE SEQUENCE [LARGE SCALE GENOMIC DNA]</scope>
    <source>
        <strain evidence="6">AH-315-G07</strain>
    </source>
</reference>
<keyword evidence="2 4" id="KW-0808">Transferase</keyword>
<dbReference type="InterPro" id="IPR029063">
    <property type="entry name" value="SAM-dependent_MTases_sf"/>
</dbReference>
<keyword evidence="1 4" id="KW-0489">Methyltransferase</keyword>
<comment type="similarity">
    <text evidence="4">Belongs to the class I-like SAM-binding methyltransferase superfamily. RNA M5U methyltransferase family.</text>
</comment>
<sequence>GRGELRHLLLKTTEKTQQCLVTFVTFCEPSPQLLSLAKDVFRSHPAIKGVVQNVNQKRGNAIIGDTYRVLEGEGSIEEELCGLLFKVSSASFFQVNPQQAENVYREAIQRAELTGEESVVDAYCGVGTLACLFAPHVKRVYGIECVPEAVEDAKANAQKNEIDNTEFICGLAEEKIEAIDRVDLLLVNPPRAGCEPQFLQEIGRLAPKRIIYISCDPATLARDLAAWKELGYSIGQLQPFDMFPQTAHVESLVCLTK</sequence>
<feature type="non-terminal residue" evidence="6">
    <location>
        <position position="1"/>
    </location>
</feature>
<dbReference type="Pfam" id="PF05958">
    <property type="entry name" value="tRNA_U5-meth_tr"/>
    <property type="match status" value="1"/>
</dbReference>
<keyword evidence="3 4" id="KW-0949">S-adenosyl-L-methionine</keyword>
<feature type="binding site" evidence="4">
    <location>
        <position position="144"/>
    </location>
    <ligand>
        <name>S-adenosyl-L-methionine</name>
        <dbReference type="ChEBI" id="CHEBI:59789"/>
    </ligand>
</feature>
<feature type="binding site" evidence="4">
    <location>
        <position position="123"/>
    </location>
    <ligand>
        <name>S-adenosyl-L-methionine</name>
        <dbReference type="ChEBI" id="CHEBI:59789"/>
    </ligand>
</feature>
<dbReference type="EMBL" id="JAFITR010000135">
    <property type="protein sequence ID" value="MBN4067410.1"/>
    <property type="molecule type" value="Genomic_DNA"/>
</dbReference>
<comment type="caution">
    <text evidence="6">The sequence shown here is derived from an EMBL/GenBank/DDBJ whole genome shotgun (WGS) entry which is preliminary data.</text>
</comment>
<dbReference type="PROSITE" id="PS51687">
    <property type="entry name" value="SAM_MT_RNA_M5U"/>
    <property type="match status" value="1"/>
</dbReference>
<dbReference type="Gene3D" id="3.40.50.150">
    <property type="entry name" value="Vaccinia Virus protein VP39"/>
    <property type="match status" value="1"/>
</dbReference>
<feature type="active site" description="Nucleophile" evidence="4">
    <location>
        <position position="215"/>
    </location>
</feature>
<accession>A0ABS3ASP8</accession>
<gene>
    <name evidence="6" type="primary">rlmD</name>
    <name evidence="6" type="ORF">JYU14_04935</name>
</gene>
<evidence type="ECO:0000313" key="7">
    <source>
        <dbReference type="Proteomes" id="UP000722121"/>
    </source>
</evidence>
<dbReference type="PANTHER" id="PTHR11061">
    <property type="entry name" value="RNA M5U METHYLTRANSFERASE"/>
    <property type="match status" value="1"/>
</dbReference>
<dbReference type="InterPro" id="IPR030390">
    <property type="entry name" value="MeTrfase_TrmA_AS"/>
</dbReference>
<feature type="binding site" evidence="4">
    <location>
        <position position="94"/>
    </location>
    <ligand>
        <name>S-adenosyl-L-methionine</name>
        <dbReference type="ChEBI" id="CHEBI:59789"/>
    </ligand>
</feature>
<evidence type="ECO:0000256" key="4">
    <source>
        <dbReference type="PROSITE-ProRule" id="PRU01024"/>
    </source>
</evidence>
<proteinExistence type="inferred from homology"/>
<dbReference type="SUPFAM" id="SSF53335">
    <property type="entry name" value="S-adenosyl-L-methionine-dependent methyltransferases"/>
    <property type="match status" value="1"/>
</dbReference>
<dbReference type="GO" id="GO:0032259">
    <property type="term" value="P:methylation"/>
    <property type="evidence" value="ECO:0007669"/>
    <property type="project" value="UniProtKB-KW"/>
</dbReference>
<dbReference type="PROSITE" id="PS01230">
    <property type="entry name" value="TRMA_1"/>
    <property type="match status" value="1"/>
</dbReference>
<protein>
    <submittedName>
        <fullName evidence="6">23S rRNA (Uracil(1939)-C(5))-methyltransferase RlmD</fullName>
        <ecNumber evidence="6">2.1.1.190</ecNumber>
    </submittedName>
</protein>